<keyword evidence="2" id="KW-1133">Transmembrane helix</keyword>
<name>A0ABP8GDX3_9ACTN</name>
<dbReference type="EMBL" id="BAABET010000007">
    <property type="protein sequence ID" value="GAA4322288.1"/>
    <property type="molecule type" value="Genomic_DNA"/>
</dbReference>
<evidence type="ECO:0000313" key="3">
    <source>
        <dbReference type="EMBL" id="GAA4322288.1"/>
    </source>
</evidence>
<accession>A0ABP8GDX3</accession>
<reference evidence="4" key="1">
    <citation type="journal article" date="2019" name="Int. J. Syst. Evol. Microbiol.">
        <title>The Global Catalogue of Microorganisms (GCM) 10K type strain sequencing project: providing services to taxonomists for standard genome sequencing and annotation.</title>
        <authorList>
            <consortium name="The Broad Institute Genomics Platform"/>
            <consortium name="The Broad Institute Genome Sequencing Center for Infectious Disease"/>
            <person name="Wu L."/>
            <person name="Ma J."/>
        </authorList>
    </citation>
    <scope>NUCLEOTIDE SEQUENCE [LARGE SCALE GENOMIC DNA]</scope>
    <source>
        <strain evidence="4">JCM 31290</strain>
    </source>
</reference>
<gene>
    <name evidence="3" type="ORF">GCM10023086_47420</name>
</gene>
<feature type="region of interest" description="Disordered" evidence="1">
    <location>
        <begin position="165"/>
        <end position="186"/>
    </location>
</feature>
<feature type="transmembrane region" description="Helical" evidence="2">
    <location>
        <begin position="255"/>
        <end position="272"/>
    </location>
</feature>
<sequence>MDHGMKHSSFVQVWPFAVTRSVKTGFRIVAAPDFLVDEHRHSLLHDVTAGDPTEDAVYRREYREGGSESLFLLYRVVYLKAADVGQDGEYAMSGPRRTPLIEGVVCTTPPGAPATQDLFAEVHRRCRADVRAFFEADTTSHPVSPCPSFDAPETGETLRVVTLDPYLTGPSPSEGSTVTAHPGRRPSRIRRIARAFLSAVLSALGLRTARQAADAGGSVPGEGGKNPVSPEQTRGGGSGGRTGTGRPTTGRPRRLARAAGAILLTVLVLMVIRKLK</sequence>
<feature type="region of interest" description="Disordered" evidence="1">
    <location>
        <begin position="214"/>
        <end position="254"/>
    </location>
</feature>
<feature type="compositionally biased region" description="Polar residues" evidence="1">
    <location>
        <begin position="170"/>
        <end position="179"/>
    </location>
</feature>
<evidence type="ECO:0000256" key="1">
    <source>
        <dbReference type="SAM" id="MobiDB-lite"/>
    </source>
</evidence>
<protein>
    <submittedName>
        <fullName evidence="3">Uncharacterized protein</fullName>
    </submittedName>
</protein>
<proteinExistence type="predicted"/>
<organism evidence="3 4">
    <name type="scientific">Streptomyces venetus</name>
    <dbReference type="NCBI Taxonomy" id="1701086"/>
    <lineage>
        <taxon>Bacteria</taxon>
        <taxon>Bacillati</taxon>
        <taxon>Actinomycetota</taxon>
        <taxon>Actinomycetes</taxon>
        <taxon>Kitasatosporales</taxon>
        <taxon>Streptomycetaceae</taxon>
        <taxon>Streptomyces</taxon>
    </lineage>
</organism>
<evidence type="ECO:0000313" key="4">
    <source>
        <dbReference type="Proteomes" id="UP001501115"/>
    </source>
</evidence>
<feature type="compositionally biased region" description="Gly residues" evidence="1">
    <location>
        <begin position="234"/>
        <end position="243"/>
    </location>
</feature>
<keyword evidence="2" id="KW-0472">Membrane</keyword>
<comment type="caution">
    <text evidence="3">The sequence shown here is derived from an EMBL/GenBank/DDBJ whole genome shotgun (WGS) entry which is preliminary data.</text>
</comment>
<keyword evidence="2" id="KW-0812">Transmembrane</keyword>
<keyword evidence="4" id="KW-1185">Reference proteome</keyword>
<dbReference type="Proteomes" id="UP001501115">
    <property type="component" value="Unassembled WGS sequence"/>
</dbReference>
<evidence type="ECO:0000256" key="2">
    <source>
        <dbReference type="SAM" id="Phobius"/>
    </source>
</evidence>